<dbReference type="Proteomes" id="UP000292781">
    <property type="component" value="Unassembled WGS sequence"/>
</dbReference>
<evidence type="ECO:0000313" key="3">
    <source>
        <dbReference type="Proteomes" id="UP000292781"/>
    </source>
</evidence>
<protein>
    <recommendedName>
        <fullName evidence="4">Secreted protein</fullName>
    </recommendedName>
</protein>
<feature type="signal peptide" evidence="1">
    <location>
        <begin position="1"/>
        <end position="31"/>
    </location>
</feature>
<dbReference type="RefSeq" id="WP_131311047.1">
    <property type="nucleotide sequence ID" value="NZ_SJFN01000033.1"/>
</dbReference>
<sequence length="61" mass="6661">MITKRLRFLLPCVAILAAVLLIVSTTLSQLAAQPRPHPVERPPWKDVCCGGPCCAKPRPAR</sequence>
<gene>
    <name evidence="2" type="ORF">EYW49_18150</name>
</gene>
<accession>A0A4Q9VJD3</accession>
<evidence type="ECO:0000256" key="1">
    <source>
        <dbReference type="SAM" id="SignalP"/>
    </source>
</evidence>
<keyword evidence="3" id="KW-1185">Reference proteome</keyword>
<name>A0A4Q9VJD3_9HYPH</name>
<dbReference type="AlphaFoldDB" id="A0A4Q9VJD3"/>
<feature type="chain" id="PRO_5020434904" description="Secreted protein" evidence="1">
    <location>
        <begin position="32"/>
        <end position="61"/>
    </location>
</feature>
<comment type="caution">
    <text evidence="2">The sequence shown here is derived from an EMBL/GenBank/DDBJ whole genome shotgun (WGS) entry which is preliminary data.</text>
</comment>
<dbReference type="EMBL" id="SJFN01000033">
    <property type="protein sequence ID" value="TBW34509.1"/>
    <property type="molecule type" value="Genomic_DNA"/>
</dbReference>
<keyword evidence="1" id="KW-0732">Signal</keyword>
<reference evidence="2 3" key="1">
    <citation type="submission" date="2019-02" db="EMBL/GenBank/DDBJ databases">
        <title>Siculibacillus lacustris gen. nov., sp. nov., a new rosette-forming bacterium isolated from a freshwater crater lake (Lake St. Ana, Romania).</title>
        <authorList>
            <person name="Felfoldi T."/>
            <person name="Marton Z."/>
            <person name="Szabo A."/>
            <person name="Mentes A."/>
            <person name="Boka K."/>
            <person name="Marialigeti K."/>
            <person name="Mathe I."/>
            <person name="Koncz M."/>
            <person name="Schumann P."/>
            <person name="Toth E."/>
        </authorList>
    </citation>
    <scope>NUCLEOTIDE SEQUENCE [LARGE SCALE GENOMIC DNA]</scope>
    <source>
        <strain evidence="2 3">SA-279</strain>
    </source>
</reference>
<organism evidence="2 3">
    <name type="scientific">Siculibacillus lacustris</name>
    <dbReference type="NCBI Taxonomy" id="1549641"/>
    <lineage>
        <taxon>Bacteria</taxon>
        <taxon>Pseudomonadati</taxon>
        <taxon>Pseudomonadota</taxon>
        <taxon>Alphaproteobacteria</taxon>
        <taxon>Hyphomicrobiales</taxon>
        <taxon>Ancalomicrobiaceae</taxon>
        <taxon>Siculibacillus</taxon>
    </lineage>
</organism>
<evidence type="ECO:0008006" key="4">
    <source>
        <dbReference type="Google" id="ProtNLM"/>
    </source>
</evidence>
<evidence type="ECO:0000313" key="2">
    <source>
        <dbReference type="EMBL" id="TBW34509.1"/>
    </source>
</evidence>
<proteinExistence type="predicted"/>